<dbReference type="PANTHER" id="PTHR33540:SF2">
    <property type="entry name" value="TRNA THREONYLCARBAMOYLADENOSINE BIOSYNTHESIS PROTEIN TSAE"/>
    <property type="match status" value="1"/>
</dbReference>
<keyword evidence="7" id="KW-0547">Nucleotide-binding</keyword>
<dbReference type="EMBL" id="DVOL01000054">
    <property type="protein sequence ID" value="HIV10865.1"/>
    <property type="molecule type" value="Genomic_DNA"/>
</dbReference>
<dbReference type="Pfam" id="PF02367">
    <property type="entry name" value="TsaE"/>
    <property type="match status" value="1"/>
</dbReference>
<keyword evidence="9" id="KW-0460">Magnesium</keyword>
<comment type="similarity">
    <text evidence="2">Belongs to the TsaE family.</text>
</comment>
<reference evidence="11" key="2">
    <citation type="journal article" date="2021" name="PeerJ">
        <title>Extensive microbial diversity within the chicken gut microbiome revealed by metagenomics and culture.</title>
        <authorList>
            <person name="Gilroy R."/>
            <person name="Ravi A."/>
            <person name="Getino M."/>
            <person name="Pursley I."/>
            <person name="Horton D.L."/>
            <person name="Alikhan N.F."/>
            <person name="Baker D."/>
            <person name="Gharbi K."/>
            <person name="Hall N."/>
            <person name="Watson M."/>
            <person name="Adriaenssens E.M."/>
            <person name="Foster-Nyarko E."/>
            <person name="Jarju S."/>
            <person name="Secka A."/>
            <person name="Antonio M."/>
            <person name="Oren A."/>
            <person name="Chaudhuri R.R."/>
            <person name="La Ragione R."/>
            <person name="Hildebrand F."/>
            <person name="Pallen M.J."/>
        </authorList>
    </citation>
    <scope>NUCLEOTIDE SEQUENCE</scope>
    <source>
        <strain evidence="11">1370</strain>
    </source>
</reference>
<reference evidence="11" key="1">
    <citation type="submission" date="2020-10" db="EMBL/GenBank/DDBJ databases">
        <authorList>
            <person name="Gilroy R."/>
        </authorList>
    </citation>
    <scope>NUCLEOTIDE SEQUENCE</scope>
    <source>
        <strain evidence="11">1370</strain>
    </source>
</reference>
<dbReference type="Gene3D" id="3.40.50.300">
    <property type="entry name" value="P-loop containing nucleotide triphosphate hydrolases"/>
    <property type="match status" value="1"/>
</dbReference>
<dbReference type="NCBIfam" id="TIGR00150">
    <property type="entry name" value="T6A_YjeE"/>
    <property type="match status" value="1"/>
</dbReference>
<organism evidence="11 12">
    <name type="scientific">Candidatus Faeciplasma avium</name>
    <dbReference type="NCBI Taxonomy" id="2840798"/>
    <lineage>
        <taxon>Bacteria</taxon>
        <taxon>Bacillati</taxon>
        <taxon>Bacillota</taxon>
        <taxon>Clostridia</taxon>
        <taxon>Eubacteriales</taxon>
        <taxon>Oscillospiraceae</taxon>
        <taxon>Oscillospiraceae incertae sedis</taxon>
        <taxon>Candidatus Faeciplasma</taxon>
    </lineage>
</organism>
<dbReference type="AlphaFoldDB" id="A0A9D1NRT5"/>
<evidence type="ECO:0000256" key="4">
    <source>
        <dbReference type="ARBA" id="ARBA00022490"/>
    </source>
</evidence>
<evidence type="ECO:0000256" key="7">
    <source>
        <dbReference type="ARBA" id="ARBA00022741"/>
    </source>
</evidence>
<keyword evidence="8" id="KW-0067">ATP-binding</keyword>
<sequence length="154" mass="17354">MLKQEYFTDSPRETIELGKRIGKRLKGGEIIAFLGGLGSGKTTITRGIVTGMGLSDMVTSPTFAIVNEYREEGRLFVCHFDMYRLCSDELEDIGFFDYLDGGGVIIIEWSENITDLLSRLDNVIYIEIKRLSEDKRQFIIEDRSGGGRLDNLGD</sequence>
<gene>
    <name evidence="11" type="primary">tsaE</name>
    <name evidence="11" type="ORF">IAD28_04130</name>
</gene>
<comment type="subcellular location">
    <subcellularLocation>
        <location evidence="1">Cytoplasm</location>
    </subcellularLocation>
</comment>
<keyword evidence="4" id="KW-0963">Cytoplasm</keyword>
<name>A0A9D1NRT5_9FIRM</name>
<evidence type="ECO:0000313" key="11">
    <source>
        <dbReference type="EMBL" id="HIV10865.1"/>
    </source>
</evidence>
<comment type="caution">
    <text evidence="11">The sequence shown here is derived from an EMBL/GenBank/DDBJ whole genome shotgun (WGS) entry which is preliminary data.</text>
</comment>
<evidence type="ECO:0000256" key="8">
    <source>
        <dbReference type="ARBA" id="ARBA00022840"/>
    </source>
</evidence>
<keyword evidence="6" id="KW-0479">Metal-binding</keyword>
<dbReference type="GO" id="GO:0046872">
    <property type="term" value="F:metal ion binding"/>
    <property type="evidence" value="ECO:0007669"/>
    <property type="project" value="UniProtKB-KW"/>
</dbReference>
<evidence type="ECO:0000256" key="9">
    <source>
        <dbReference type="ARBA" id="ARBA00022842"/>
    </source>
</evidence>
<evidence type="ECO:0000313" key="12">
    <source>
        <dbReference type="Proteomes" id="UP000823960"/>
    </source>
</evidence>
<dbReference type="InterPro" id="IPR003442">
    <property type="entry name" value="T6A_TsaE"/>
</dbReference>
<accession>A0A9D1NRT5</accession>
<dbReference type="GO" id="GO:0005524">
    <property type="term" value="F:ATP binding"/>
    <property type="evidence" value="ECO:0007669"/>
    <property type="project" value="UniProtKB-KW"/>
</dbReference>
<evidence type="ECO:0000256" key="1">
    <source>
        <dbReference type="ARBA" id="ARBA00004496"/>
    </source>
</evidence>
<dbReference type="GO" id="GO:0002949">
    <property type="term" value="P:tRNA threonylcarbamoyladenosine modification"/>
    <property type="evidence" value="ECO:0007669"/>
    <property type="project" value="InterPro"/>
</dbReference>
<evidence type="ECO:0000256" key="5">
    <source>
        <dbReference type="ARBA" id="ARBA00022694"/>
    </source>
</evidence>
<keyword evidence="5" id="KW-0819">tRNA processing</keyword>
<dbReference type="GO" id="GO:0005737">
    <property type="term" value="C:cytoplasm"/>
    <property type="evidence" value="ECO:0007669"/>
    <property type="project" value="UniProtKB-SubCell"/>
</dbReference>
<evidence type="ECO:0000256" key="2">
    <source>
        <dbReference type="ARBA" id="ARBA00007599"/>
    </source>
</evidence>
<dbReference type="InterPro" id="IPR027417">
    <property type="entry name" value="P-loop_NTPase"/>
</dbReference>
<proteinExistence type="inferred from homology"/>
<dbReference type="SUPFAM" id="SSF52540">
    <property type="entry name" value="P-loop containing nucleoside triphosphate hydrolases"/>
    <property type="match status" value="1"/>
</dbReference>
<dbReference type="PANTHER" id="PTHR33540">
    <property type="entry name" value="TRNA THREONYLCARBAMOYLADENOSINE BIOSYNTHESIS PROTEIN TSAE"/>
    <property type="match status" value="1"/>
</dbReference>
<evidence type="ECO:0000256" key="10">
    <source>
        <dbReference type="ARBA" id="ARBA00032441"/>
    </source>
</evidence>
<evidence type="ECO:0000256" key="3">
    <source>
        <dbReference type="ARBA" id="ARBA00019010"/>
    </source>
</evidence>
<protein>
    <recommendedName>
        <fullName evidence="3">tRNA threonylcarbamoyladenosine biosynthesis protein TsaE</fullName>
    </recommendedName>
    <alternativeName>
        <fullName evidence="10">t(6)A37 threonylcarbamoyladenosine biosynthesis protein TsaE</fullName>
    </alternativeName>
</protein>
<dbReference type="Proteomes" id="UP000823960">
    <property type="component" value="Unassembled WGS sequence"/>
</dbReference>
<evidence type="ECO:0000256" key="6">
    <source>
        <dbReference type="ARBA" id="ARBA00022723"/>
    </source>
</evidence>